<dbReference type="Pfam" id="PF18036">
    <property type="entry name" value="Ubiquitin_4"/>
    <property type="match status" value="1"/>
</dbReference>
<accession>A0AAW0W5D2</accession>
<comment type="caution">
    <text evidence="3">The sequence shown here is derived from an EMBL/GenBank/DDBJ whole genome shotgun (WGS) entry which is preliminary data.</text>
</comment>
<protein>
    <recommendedName>
        <fullName evidence="2">SNRNP25 ubiquitin-like domain-containing protein</fullName>
    </recommendedName>
</protein>
<proteinExistence type="predicted"/>
<dbReference type="InterPro" id="IPR039690">
    <property type="entry name" value="SNRNP25"/>
</dbReference>
<feature type="domain" description="SNRNP25 ubiquitin-like" evidence="2">
    <location>
        <begin position="123"/>
        <end position="210"/>
    </location>
</feature>
<dbReference type="GO" id="GO:0000398">
    <property type="term" value="P:mRNA splicing, via spliceosome"/>
    <property type="evidence" value="ECO:0007669"/>
    <property type="project" value="InterPro"/>
</dbReference>
<name>A0AAW0W5D2_CHEQU</name>
<gene>
    <name evidence="3" type="ORF">OTU49_011174</name>
</gene>
<evidence type="ECO:0000313" key="3">
    <source>
        <dbReference type="EMBL" id="KAK8724614.1"/>
    </source>
</evidence>
<keyword evidence="4" id="KW-1185">Reference proteome</keyword>
<dbReference type="Gene3D" id="3.10.20.90">
    <property type="entry name" value="Phosphatidylinositol 3-kinase Catalytic Subunit, Chain A, domain 1"/>
    <property type="match status" value="1"/>
</dbReference>
<feature type="compositionally biased region" description="Basic and acidic residues" evidence="1">
    <location>
        <begin position="58"/>
        <end position="73"/>
    </location>
</feature>
<dbReference type="PANTHER" id="PTHR14942:SF0">
    <property type="entry name" value="U11_U12 SMALL NUCLEAR RIBONUCLEOPROTEIN 25 KDA PROTEIN"/>
    <property type="match status" value="1"/>
</dbReference>
<reference evidence="3 4" key="1">
    <citation type="journal article" date="2024" name="BMC Genomics">
        <title>Genome assembly of redclaw crayfish (Cherax quadricarinatus) provides insights into its immune adaptation and hypoxia tolerance.</title>
        <authorList>
            <person name="Liu Z."/>
            <person name="Zheng J."/>
            <person name="Li H."/>
            <person name="Fang K."/>
            <person name="Wang S."/>
            <person name="He J."/>
            <person name="Zhou D."/>
            <person name="Weng S."/>
            <person name="Chi M."/>
            <person name="Gu Z."/>
            <person name="He J."/>
            <person name="Li F."/>
            <person name="Wang M."/>
        </authorList>
    </citation>
    <scope>NUCLEOTIDE SEQUENCE [LARGE SCALE GENOMIC DNA]</scope>
    <source>
        <strain evidence="3">ZL_2023a</strain>
    </source>
</reference>
<dbReference type="EMBL" id="JARKIK010000085">
    <property type="protein sequence ID" value="KAK8724614.1"/>
    <property type="molecule type" value="Genomic_DNA"/>
</dbReference>
<feature type="region of interest" description="Disordered" evidence="1">
    <location>
        <begin position="1"/>
        <end position="73"/>
    </location>
</feature>
<dbReference type="SUPFAM" id="SSF54236">
    <property type="entry name" value="Ubiquitin-like"/>
    <property type="match status" value="1"/>
</dbReference>
<dbReference type="CDD" id="cd17058">
    <property type="entry name" value="Ubl_SNRNP25"/>
    <property type="match status" value="1"/>
</dbReference>
<organism evidence="3 4">
    <name type="scientific">Cherax quadricarinatus</name>
    <name type="common">Australian red claw crayfish</name>
    <dbReference type="NCBI Taxonomy" id="27406"/>
    <lineage>
        <taxon>Eukaryota</taxon>
        <taxon>Metazoa</taxon>
        <taxon>Ecdysozoa</taxon>
        <taxon>Arthropoda</taxon>
        <taxon>Crustacea</taxon>
        <taxon>Multicrustacea</taxon>
        <taxon>Malacostraca</taxon>
        <taxon>Eumalacostraca</taxon>
        <taxon>Eucarida</taxon>
        <taxon>Decapoda</taxon>
        <taxon>Pleocyemata</taxon>
        <taxon>Astacidea</taxon>
        <taxon>Parastacoidea</taxon>
        <taxon>Parastacidae</taxon>
        <taxon>Cherax</taxon>
    </lineage>
</organism>
<dbReference type="AlphaFoldDB" id="A0AAW0W5D2"/>
<dbReference type="Proteomes" id="UP001445076">
    <property type="component" value="Unassembled WGS sequence"/>
</dbReference>
<dbReference type="InterPro" id="IPR029071">
    <property type="entry name" value="Ubiquitin-like_domsf"/>
</dbReference>
<dbReference type="PANTHER" id="PTHR14942">
    <property type="entry name" value="U11/U12 SMALL NUCLEAR RIBONUCLEOPROTEIN 25 KDA PROTEIN"/>
    <property type="match status" value="1"/>
</dbReference>
<sequence length="221" mass="25969">MNSQKMEETNLIMNSESHDITIESTGETQHEHDVHTVSAPENEMENNLELVKETPSVESDKRTETEHHEDSELKTLSHAELKKFFQEALSQLLQDDPLLKDLHPQVTLEEVNALIELEHGRAMKIYIEKADEGFWTVVIPHEATVYELKQGLKHHVALVLSRRGVKKKISWRYIWKTYWLCYNGEKLTDDNIKLIEYGIRNKSTLKFIKKYRERQKFGKNK</sequence>
<evidence type="ECO:0000259" key="2">
    <source>
        <dbReference type="Pfam" id="PF18036"/>
    </source>
</evidence>
<dbReference type="InterPro" id="IPR040610">
    <property type="entry name" value="SNRNP25_ubiquitin"/>
</dbReference>
<dbReference type="GO" id="GO:0005689">
    <property type="term" value="C:U12-type spliceosomal complex"/>
    <property type="evidence" value="ECO:0007669"/>
    <property type="project" value="TreeGrafter"/>
</dbReference>
<evidence type="ECO:0000256" key="1">
    <source>
        <dbReference type="SAM" id="MobiDB-lite"/>
    </source>
</evidence>
<evidence type="ECO:0000313" key="4">
    <source>
        <dbReference type="Proteomes" id="UP001445076"/>
    </source>
</evidence>